<feature type="compositionally biased region" description="Basic and acidic residues" evidence="1">
    <location>
        <begin position="239"/>
        <end position="259"/>
    </location>
</feature>
<feature type="compositionally biased region" description="Polar residues" evidence="1">
    <location>
        <begin position="789"/>
        <end position="802"/>
    </location>
</feature>
<evidence type="ECO:0000256" key="1">
    <source>
        <dbReference type="SAM" id="MobiDB-lite"/>
    </source>
</evidence>
<dbReference type="AlphaFoldDB" id="A0A0F7UDM0"/>
<accession>A0A0F7UDM0</accession>
<feature type="region of interest" description="Disordered" evidence="1">
    <location>
        <begin position="513"/>
        <end position="622"/>
    </location>
</feature>
<feature type="region of interest" description="Disordered" evidence="1">
    <location>
        <begin position="878"/>
        <end position="924"/>
    </location>
</feature>
<feature type="compositionally biased region" description="Basic and acidic residues" evidence="1">
    <location>
        <begin position="312"/>
        <end position="327"/>
    </location>
</feature>
<name>A0A0F7UDM0_NEOCL</name>
<feature type="compositionally biased region" description="Basic and acidic residues" evidence="1">
    <location>
        <begin position="150"/>
        <end position="162"/>
    </location>
</feature>
<feature type="region of interest" description="Disordered" evidence="1">
    <location>
        <begin position="232"/>
        <end position="450"/>
    </location>
</feature>
<feature type="region of interest" description="Disordered" evidence="1">
    <location>
        <begin position="42"/>
        <end position="162"/>
    </location>
</feature>
<proteinExistence type="predicted"/>
<reference evidence="2" key="1">
    <citation type="journal article" date="2015" name="PLoS ONE">
        <title>Comprehensive Evaluation of Toxoplasma gondii VEG and Neospora caninum LIV Genomes with Tachyzoite Stage Transcriptome and Proteome Defines Novel Transcript Features.</title>
        <authorList>
            <person name="Ramaprasad A."/>
            <person name="Mourier T."/>
            <person name="Naeem R."/>
            <person name="Malas T.B."/>
            <person name="Moussa E."/>
            <person name="Panigrahi A."/>
            <person name="Vermont S.J."/>
            <person name="Otto T.D."/>
            <person name="Wastling J."/>
            <person name="Pain A."/>
        </authorList>
    </citation>
    <scope>NUCLEOTIDE SEQUENCE</scope>
    <source>
        <strain evidence="2">Liverpool</strain>
    </source>
</reference>
<sequence length="981" mass="105979">MQWRGIPSSSARFSWALVSRTTRNAHVVSLPVSCPLSSLAAARRGKPPLAGAASRASVRRLSSLSRCPGAARSSPRAPVSPPFSAPALSSSPRPVARRTSCSASGRARGQGTGQKPPQHGGGSRPAPGDSFGTGVSLPPVRALRGRRARRDSSDRGRVKRGERVLEGSARFAFRHRRDGRTASGRDRGAGVASLSAGKGFELVGLEISEREDGEASLVEKENACPCDKLATVTSGQEAEAMKRKPEASQSHLEGREVKTPRKSRSASPVEKALLGRKKASRAGRKGRKIALSSSLQCRGGASEPNRARARKKPVEGRELERKRRSESSTRGQETGRRTSRRAGSSLSTPHRKSVAPGKPRVKATASRRLPGGRKGATGFSLPRKRGLKPFASPAFPETAKERKKETGGMGALLASPAPRLSSTARCPSELAAGFPRKKRRTKGSQAERREKLALVSPLEAVSEPKEAVSPLPSFASPILSGFLTSLKKRQPTPQQRGKRGAWRVASVYLRGGEERVGRRRKNAQRASDPLCGETDEPEDLLASPPGELRSLKEGGGAPSRMRSGFCLSETEGEELAGRGAKRKREEDGGHRKDVAGSGEGEQTAEVDRAMERERARQENRTIWERGQALLAKTEFNPRLSPDAYTALWRRTALSRQKSEREKEKVEPGVESRATVKREGEKDSERKAQNTAEEKNAGQREETQEETKPAEDESNIAASNSIACRRPLRRCRVLVPSPSSSSSSSSSSSAFVSSSSSSSSCELSGQRRRSARLRQSNDASASFDASLDSQPQKNTCESSVPQNAASSLCADDSASSRPVSRGPASPETSAPVSSLSASSHFRHCTPYVRSLARRAGWERVPPSLLLLFVEDLGAALSRGLRRRRNRRRDDRDEDGVGLSPPNDGAERGANAQGVSGEKPEKRRLGEVERLLQVQNEWERAKAVSMWKRARSQGAVEGESLKDIRSRLRGHAHPVGCMLAYDV</sequence>
<feature type="compositionally biased region" description="Basic and acidic residues" evidence="1">
    <location>
        <begin position="605"/>
        <end position="622"/>
    </location>
</feature>
<feature type="compositionally biased region" description="Basic residues" evidence="1">
    <location>
        <begin position="486"/>
        <end position="501"/>
    </location>
</feature>
<feature type="compositionally biased region" description="Low complexity" evidence="1">
    <location>
        <begin position="85"/>
        <end position="98"/>
    </location>
</feature>
<feature type="region of interest" description="Disordered" evidence="1">
    <location>
        <begin position="652"/>
        <end position="720"/>
    </location>
</feature>
<feature type="compositionally biased region" description="Basic and acidic residues" evidence="1">
    <location>
        <begin position="656"/>
        <end position="710"/>
    </location>
</feature>
<feature type="compositionally biased region" description="Low complexity" evidence="1">
    <location>
        <begin position="733"/>
        <end position="759"/>
    </location>
</feature>
<feature type="compositionally biased region" description="Basic and acidic residues" evidence="1">
    <location>
        <begin position="583"/>
        <end position="594"/>
    </location>
</feature>
<evidence type="ECO:0000313" key="2">
    <source>
        <dbReference type="EMBL" id="CEL66427.1"/>
    </source>
</evidence>
<feature type="compositionally biased region" description="Basic residues" evidence="1">
    <location>
        <begin position="274"/>
        <end position="288"/>
    </location>
</feature>
<feature type="compositionally biased region" description="Low complexity" evidence="1">
    <location>
        <begin position="803"/>
        <end position="815"/>
    </location>
</feature>
<feature type="compositionally biased region" description="Low complexity" evidence="1">
    <location>
        <begin position="775"/>
        <end position="788"/>
    </location>
</feature>
<feature type="region of interest" description="Disordered" evidence="1">
    <location>
        <begin position="733"/>
        <end position="835"/>
    </location>
</feature>
<feature type="compositionally biased region" description="Low complexity" evidence="1">
    <location>
        <begin position="49"/>
        <end position="77"/>
    </location>
</feature>
<protein>
    <submittedName>
        <fullName evidence="2">Uncharacterized protein</fullName>
    </submittedName>
</protein>
<feature type="region of interest" description="Disordered" evidence="1">
    <location>
        <begin position="485"/>
        <end position="504"/>
    </location>
</feature>
<gene>
    <name evidence="2" type="ORF">BN1204_022410</name>
</gene>
<dbReference type="EMBL" id="LN714481">
    <property type="protein sequence ID" value="CEL66427.1"/>
    <property type="molecule type" value="Genomic_DNA"/>
</dbReference>
<organism evidence="2">
    <name type="scientific">Neospora caninum (strain Liverpool)</name>
    <dbReference type="NCBI Taxonomy" id="572307"/>
    <lineage>
        <taxon>Eukaryota</taxon>
        <taxon>Sar</taxon>
        <taxon>Alveolata</taxon>
        <taxon>Apicomplexa</taxon>
        <taxon>Conoidasida</taxon>
        <taxon>Coccidia</taxon>
        <taxon>Eucoccidiorida</taxon>
        <taxon>Eimeriorina</taxon>
        <taxon>Sarcocystidae</taxon>
        <taxon>Neospora</taxon>
    </lineage>
</organism>